<dbReference type="NCBIfam" id="NF043007">
    <property type="entry name" value="CysBLyMetC_Staph"/>
    <property type="match status" value="1"/>
</dbReference>
<evidence type="ECO:0000313" key="11">
    <source>
        <dbReference type="EMBL" id="SUM58584.1"/>
    </source>
</evidence>
<evidence type="ECO:0000256" key="3">
    <source>
        <dbReference type="ARBA" id="ARBA00012224"/>
    </source>
</evidence>
<keyword evidence="6" id="KW-0486">Methionine biosynthesis</keyword>
<name>A0A0D6XPV1_9STAP</name>
<dbReference type="SMR" id="A0A0D6XPV1"/>
<proteinExistence type="inferred from homology"/>
<dbReference type="InterPro" id="IPR000277">
    <property type="entry name" value="Cys/Met-Metab_PyrdxlP-dep_enz"/>
</dbReference>
<dbReference type="PROSITE" id="PS00868">
    <property type="entry name" value="CYS_MET_METAB_PP"/>
    <property type="match status" value="1"/>
</dbReference>
<gene>
    <name evidence="11" type="primary">metC</name>
    <name evidence="11" type="ORF">NCTC13832_02339</name>
    <name evidence="10" type="ORF">TP70_05060</name>
</gene>
<comment type="similarity">
    <text evidence="2 9">Belongs to the trans-sulfuration enzymes family.</text>
</comment>
<dbReference type="GO" id="GO:0047804">
    <property type="term" value="F:cysteine-S-conjugate beta-lyase activity"/>
    <property type="evidence" value="ECO:0007669"/>
    <property type="project" value="UniProtKB-EC"/>
</dbReference>
<dbReference type="PIRSF" id="PIRSF001434">
    <property type="entry name" value="CGS"/>
    <property type="match status" value="1"/>
</dbReference>
<feature type="modified residue" description="N6-(pyridoxal phosphate)lysine" evidence="8">
    <location>
        <position position="196"/>
    </location>
</feature>
<evidence type="ECO:0000256" key="4">
    <source>
        <dbReference type="ARBA" id="ARBA00022605"/>
    </source>
</evidence>
<reference evidence="10 12" key="1">
    <citation type="submission" date="2015-01" db="EMBL/GenBank/DDBJ databases">
        <authorList>
            <person name="Guo J."/>
        </authorList>
    </citation>
    <scope>NUCLEOTIDE SEQUENCE [LARGE SCALE GENOMIC DNA]</scope>
    <source>
        <strain evidence="10 12">DSM 22147</strain>
    </source>
</reference>
<evidence type="ECO:0000256" key="2">
    <source>
        <dbReference type="ARBA" id="ARBA00009077"/>
    </source>
</evidence>
<evidence type="ECO:0000256" key="8">
    <source>
        <dbReference type="PIRSR" id="PIRSR001434-2"/>
    </source>
</evidence>
<evidence type="ECO:0000256" key="7">
    <source>
        <dbReference type="ARBA" id="ARBA00023239"/>
    </source>
</evidence>
<dbReference type="InterPro" id="IPR015422">
    <property type="entry name" value="PyrdxlP-dep_Trfase_small"/>
</dbReference>
<dbReference type="FunFam" id="3.40.640.10:FF:000009">
    <property type="entry name" value="Cystathionine gamma-synthase homolog"/>
    <property type="match status" value="1"/>
</dbReference>
<sequence length="391" mass="42699">MSLTKQTQLIHDAHRDPTYQSANQPLYYSSTYHQQQLGGETAYDYARSGNPNRENLETKLAQLENGKHGFAFNSGITAITAVFLTLQAGDHVILPDDVYGGTFRLTEQILSKFNITFTTVNAEDPRNIEQAIQQNTALIYIETPSNPLFKITNIPAVIDIAHRHHLRVAVDNTFMTPLGQQPLDLGADIVIHSATKFLSGHSDVIAGAVITNDDDIAEALYLIQNGTGTALSVYDSWTLAQHLKTLAVRFKQSVESAEKIQAFLAQHPAIAEVYYPGNSDIHLRQAHHGGAALGFRLADETKAQAFVDALTIPLVSVSLGGVETIVSHPNTMSHAAIPQAIREARGITFGLFRISVGLENVDDLISDLDNALKEVYDESIIKYPQAQSSSG</sequence>
<dbReference type="CDD" id="cd00614">
    <property type="entry name" value="CGS_like"/>
    <property type="match status" value="1"/>
</dbReference>
<reference evidence="11 13" key="2">
    <citation type="submission" date="2018-06" db="EMBL/GenBank/DDBJ databases">
        <authorList>
            <consortium name="Pathogen Informatics"/>
            <person name="Doyle S."/>
        </authorList>
    </citation>
    <scope>NUCLEOTIDE SEQUENCE [LARGE SCALE GENOMIC DNA]</scope>
    <source>
        <strain evidence="11 13">NCTC13832</strain>
    </source>
</reference>
<dbReference type="RefSeq" id="WP_044360066.1">
    <property type="nucleotide sequence ID" value="NZ_JXWY01000033.1"/>
</dbReference>
<dbReference type="InterPro" id="IPR054542">
    <property type="entry name" value="Cys_met_metab_PP"/>
</dbReference>
<protein>
    <recommendedName>
        <fullName evidence="3">cysteine-S-conjugate beta-lyase</fullName>
        <ecNumber evidence="3">4.4.1.13</ecNumber>
    </recommendedName>
</protein>
<keyword evidence="7 11" id="KW-0456">Lyase</keyword>
<dbReference type="Proteomes" id="UP000032366">
    <property type="component" value="Unassembled WGS sequence"/>
</dbReference>
<dbReference type="EMBL" id="UHDT01000001">
    <property type="protein sequence ID" value="SUM58584.1"/>
    <property type="molecule type" value="Genomic_DNA"/>
</dbReference>
<dbReference type="Gene3D" id="3.90.1150.10">
    <property type="entry name" value="Aspartate Aminotransferase, domain 1"/>
    <property type="match status" value="1"/>
</dbReference>
<dbReference type="AlphaFoldDB" id="A0A0D6XPV1"/>
<evidence type="ECO:0000313" key="12">
    <source>
        <dbReference type="Proteomes" id="UP000032366"/>
    </source>
</evidence>
<dbReference type="EMBL" id="JXWY01000033">
    <property type="protein sequence ID" value="KIX90849.1"/>
    <property type="molecule type" value="Genomic_DNA"/>
</dbReference>
<dbReference type="GO" id="GO:0030170">
    <property type="term" value="F:pyridoxal phosphate binding"/>
    <property type="evidence" value="ECO:0007669"/>
    <property type="project" value="InterPro"/>
</dbReference>
<evidence type="ECO:0000256" key="6">
    <source>
        <dbReference type="ARBA" id="ARBA00023167"/>
    </source>
</evidence>
<dbReference type="PANTHER" id="PTHR11808">
    <property type="entry name" value="TRANS-SULFURATION ENZYME FAMILY MEMBER"/>
    <property type="match status" value="1"/>
</dbReference>
<dbReference type="Proteomes" id="UP000254100">
    <property type="component" value="Unassembled WGS sequence"/>
</dbReference>
<organism evidence="11 13">
    <name type="scientific">Staphylococcus microti</name>
    <dbReference type="NCBI Taxonomy" id="569857"/>
    <lineage>
        <taxon>Bacteria</taxon>
        <taxon>Bacillati</taxon>
        <taxon>Bacillota</taxon>
        <taxon>Bacilli</taxon>
        <taxon>Bacillales</taxon>
        <taxon>Staphylococcaceae</taxon>
        <taxon>Staphylococcus</taxon>
    </lineage>
</organism>
<evidence type="ECO:0000313" key="13">
    <source>
        <dbReference type="Proteomes" id="UP000254100"/>
    </source>
</evidence>
<dbReference type="GO" id="GO:0019346">
    <property type="term" value="P:transsulfuration"/>
    <property type="evidence" value="ECO:0007669"/>
    <property type="project" value="InterPro"/>
</dbReference>
<dbReference type="STRING" id="569857.TP70_05060"/>
<dbReference type="Gene3D" id="3.40.640.10">
    <property type="entry name" value="Type I PLP-dependent aspartate aminotransferase-like (Major domain)"/>
    <property type="match status" value="1"/>
</dbReference>
<dbReference type="EC" id="4.4.1.13" evidence="3"/>
<accession>A0A0D6XPV1</accession>
<evidence type="ECO:0000256" key="9">
    <source>
        <dbReference type="RuleBase" id="RU362118"/>
    </source>
</evidence>
<comment type="cofactor">
    <cofactor evidence="1 9">
        <name>pyridoxal 5'-phosphate</name>
        <dbReference type="ChEBI" id="CHEBI:597326"/>
    </cofactor>
</comment>
<dbReference type="GO" id="GO:0009086">
    <property type="term" value="P:methionine biosynthetic process"/>
    <property type="evidence" value="ECO:0007669"/>
    <property type="project" value="UniProtKB-KW"/>
</dbReference>
<keyword evidence="4" id="KW-0028">Amino-acid biosynthesis</keyword>
<dbReference type="PANTHER" id="PTHR11808:SF50">
    <property type="entry name" value="CYSTATHIONINE BETA-LYASE"/>
    <property type="match status" value="1"/>
</dbReference>
<keyword evidence="5 8" id="KW-0663">Pyridoxal phosphate</keyword>
<dbReference type="InterPro" id="IPR015421">
    <property type="entry name" value="PyrdxlP-dep_Trfase_major"/>
</dbReference>
<dbReference type="InterPro" id="IPR053577">
    <property type="entry name" value="Trans-sulfuration_enzyme"/>
</dbReference>
<dbReference type="InterPro" id="IPR015424">
    <property type="entry name" value="PyrdxlP-dep_Trfase"/>
</dbReference>
<dbReference type="OrthoDB" id="9780685at2"/>
<dbReference type="GO" id="GO:0005737">
    <property type="term" value="C:cytoplasm"/>
    <property type="evidence" value="ECO:0007669"/>
    <property type="project" value="TreeGrafter"/>
</dbReference>
<dbReference type="SUPFAM" id="SSF53383">
    <property type="entry name" value="PLP-dependent transferases"/>
    <property type="match status" value="1"/>
</dbReference>
<keyword evidence="12" id="KW-1185">Reference proteome</keyword>
<evidence type="ECO:0000313" key="10">
    <source>
        <dbReference type="EMBL" id="KIX90849.1"/>
    </source>
</evidence>
<dbReference type="Pfam" id="PF01053">
    <property type="entry name" value="Cys_Met_Meta_PP"/>
    <property type="match status" value="1"/>
</dbReference>
<evidence type="ECO:0000256" key="5">
    <source>
        <dbReference type="ARBA" id="ARBA00022898"/>
    </source>
</evidence>
<evidence type="ECO:0000256" key="1">
    <source>
        <dbReference type="ARBA" id="ARBA00001933"/>
    </source>
</evidence>